<dbReference type="InterPro" id="IPR036412">
    <property type="entry name" value="HAD-like_sf"/>
</dbReference>
<comment type="cofactor">
    <cofactor evidence="1">
        <name>Mg(2+)</name>
        <dbReference type="ChEBI" id="CHEBI:18420"/>
    </cofactor>
</comment>
<evidence type="ECO:0000313" key="8">
    <source>
        <dbReference type="Proteomes" id="UP000187406"/>
    </source>
</evidence>
<dbReference type="InterPro" id="IPR013209">
    <property type="entry name" value="LNS2"/>
</dbReference>
<dbReference type="InterPro" id="IPR031315">
    <property type="entry name" value="LNS2/PITP"/>
</dbReference>
<evidence type="ECO:0000256" key="4">
    <source>
        <dbReference type="ARBA" id="ARBA00022801"/>
    </source>
</evidence>
<keyword evidence="8" id="KW-1185">Reference proteome</keyword>
<keyword evidence="4" id="KW-0378">Hydrolase</keyword>
<organism evidence="7 8">
    <name type="scientific">Cephalotus follicularis</name>
    <name type="common">Albany pitcher plant</name>
    <dbReference type="NCBI Taxonomy" id="3775"/>
    <lineage>
        <taxon>Eukaryota</taxon>
        <taxon>Viridiplantae</taxon>
        <taxon>Streptophyta</taxon>
        <taxon>Embryophyta</taxon>
        <taxon>Tracheophyta</taxon>
        <taxon>Spermatophyta</taxon>
        <taxon>Magnoliopsida</taxon>
        <taxon>eudicotyledons</taxon>
        <taxon>Gunneridae</taxon>
        <taxon>Pentapetalae</taxon>
        <taxon>rosids</taxon>
        <taxon>fabids</taxon>
        <taxon>Oxalidales</taxon>
        <taxon>Cephalotaceae</taxon>
        <taxon>Cephalotus</taxon>
    </lineage>
</organism>
<evidence type="ECO:0000256" key="2">
    <source>
        <dbReference type="ARBA" id="ARBA00005476"/>
    </source>
</evidence>
<evidence type="ECO:0000256" key="1">
    <source>
        <dbReference type="ARBA" id="ARBA00001946"/>
    </source>
</evidence>
<name>A0A1Q3D786_CEPFO</name>
<dbReference type="SMART" id="SM00775">
    <property type="entry name" value="LNS2"/>
    <property type="match status" value="1"/>
</dbReference>
<dbReference type="PANTHER" id="PTHR12181">
    <property type="entry name" value="LIPIN"/>
    <property type="match status" value="1"/>
</dbReference>
<comment type="caution">
    <text evidence="7">The sequence shown here is derived from an EMBL/GenBank/DDBJ whole genome shotgun (WGS) entry which is preliminary data.</text>
</comment>
<sequence length="1154" mass="129071">MYAVGRIGSFISRGVYTVSGPFHPFGGVVDIIVVEQPDGSFKSSPWYVRFGKFQGVLKSKEKVVNISVNEVDANFHMYLDHKGEAYFLREVDEKEEGDSVLCPLSSGDDMEGQSNSSRRPMKSKSYNFDANKSNSLDSIDLSNEKIVARTSSRHSRILGHVFGRRSIKEDNYREEEDNAGIVRVTSMERAEIAADLLEVNWSTNLAYCKRKKDNSSQFSARAMLNVMGDKDIQNNDEQSQVDSSVHDHIENSADHCMLQDKTGFSNEQTGNSSKSGFVDMGCFVQDDTVEMSCISTAEQVFKISTIDDRGMEENFHIISELSKDFDMCSMESANHNDKAEGNISEITAPDLQIPCNHEVCPCELFDEKQACSERVNEGSGSDRDPSFVCSETAGSSMLGLEGSNEQTCETLYLSSGGRDEVHVLAETLYATTEQLFEDTNIEQAEDIKLKMPHVEVSESNYQQTNPFPCIHDFNQMDLKEPVTISESYIYMDSINSTLGSVDQVESQNICAISNFSNSVHQVEEAENHRNGLKPYSLNPVGDLRSSYDDFVPAIAASIPSSESSEEEQFLFTDLDEIKLEEVQRMDSISSDCKIKNNHHLYSLESIEELKESDESYSPPDFFFQYNPPTDLEISMGKSRIISSSIKNSSSIKVSSEEVKMLGGSLPNMRSHVDNLDADSHEHPLSRSLDSASKLSKWPLLGKDELFCKNSDADKGNNLALEQPNNEDTQFPGELESVFVNPALVFYAEISLCKHLLYEIRADAASQAFDTNKLDIGKFDLGSTVVKNDMLVVKIGGRHFPWEVTVPIILWMVTFGYQEILESKAMIAVDQVEQSFEGNISKVVVSPGGSWNLWPFSFKRSRSRKAMQLPPSDARSSDAENASESTIVMVGDKNVLHSKVVKKTVRAKTPTSEQIASLNLKEGRNTVTFTFSTAMLGRQQVDARIYLWKWNTRIVISDVDGTITKSDVLGQFMPMVGVDWTQTGVTHLFSSIKENGYQLLFLSARAISQAYHTRQFLINLKQNGKALPDGPVVISPDGLIPSLYREVIRRAPHEFKIACLEDIKALFPPDCSPFYAGFGNRDTDEISYLKVGIPKGKIFIINPKGQVAVNRRVDTKSYHSLHDLVHGMFPPMTSSEQEDFNSWNYWKLPPLVFDI</sequence>
<feature type="region of interest" description="Disordered" evidence="5">
    <location>
        <begin position="99"/>
        <end position="129"/>
    </location>
</feature>
<dbReference type="FunCoup" id="A0A1Q3D786">
    <property type="interactions" value="2215"/>
</dbReference>
<dbReference type="InParanoid" id="A0A1Q3D786"/>
<dbReference type="InterPro" id="IPR026058">
    <property type="entry name" value="LIPIN"/>
</dbReference>
<protein>
    <recommendedName>
        <fullName evidence="3">phosphatidate phosphatase</fullName>
        <ecNumber evidence="3">3.1.3.4</ecNumber>
    </recommendedName>
</protein>
<evidence type="ECO:0000256" key="5">
    <source>
        <dbReference type="SAM" id="MobiDB-lite"/>
    </source>
</evidence>
<dbReference type="AlphaFoldDB" id="A0A1Q3D786"/>
<dbReference type="Pfam" id="PF04571">
    <property type="entry name" value="Lipin_N"/>
    <property type="match status" value="1"/>
</dbReference>
<dbReference type="Pfam" id="PF16876">
    <property type="entry name" value="Lipin_mid"/>
    <property type="match status" value="1"/>
</dbReference>
<gene>
    <name evidence="7" type="ORF">CFOL_v3_31724</name>
</gene>
<feature type="compositionally biased region" description="Polar residues" evidence="5">
    <location>
        <begin position="112"/>
        <end position="129"/>
    </location>
</feature>
<dbReference type="EMBL" id="BDDD01004772">
    <property type="protein sequence ID" value="GAV88301.1"/>
    <property type="molecule type" value="Genomic_DNA"/>
</dbReference>
<evidence type="ECO:0000259" key="6">
    <source>
        <dbReference type="SMART" id="SM00775"/>
    </source>
</evidence>
<dbReference type="SUPFAM" id="SSF56784">
    <property type="entry name" value="HAD-like"/>
    <property type="match status" value="1"/>
</dbReference>
<dbReference type="EC" id="3.1.3.4" evidence="3"/>
<proteinExistence type="inferred from homology"/>
<dbReference type="InterPro" id="IPR007651">
    <property type="entry name" value="Lipin_N"/>
</dbReference>
<accession>A0A1Q3D786</accession>
<dbReference type="Proteomes" id="UP000187406">
    <property type="component" value="Unassembled WGS sequence"/>
</dbReference>
<dbReference type="GO" id="GO:0008195">
    <property type="term" value="F:phosphatidate phosphatase activity"/>
    <property type="evidence" value="ECO:0007669"/>
    <property type="project" value="UniProtKB-EC"/>
</dbReference>
<feature type="domain" description="LNS2/PITP" evidence="6">
    <location>
        <begin position="953"/>
        <end position="1109"/>
    </location>
</feature>
<dbReference type="Pfam" id="PF08235">
    <property type="entry name" value="LNS2"/>
    <property type="match status" value="1"/>
</dbReference>
<comment type="similarity">
    <text evidence="2">Belongs to the lipin family.</text>
</comment>
<dbReference type="PANTHER" id="PTHR12181:SF12">
    <property type="entry name" value="PHOSPHATIDATE PHOSPHATASE"/>
    <property type="match status" value="1"/>
</dbReference>
<dbReference type="InterPro" id="IPR031703">
    <property type="entry name" value="Lipin_mid"/>
</dbReference>
<evidence type="ECO:0000256" key="3">
    <source>
        <dbReference type="ARBA" id="ARBA00012638"/>
    </source>
</evidence>
<dbReference type="OrthoDB" id="4567at2759"/>
<dbReference type="STRING" id="3775.A0A1Q3D786"/>
<evidence type="ECO:0000313" key="7">
    <source>
        <dbReference type="EMBL" id="GAV88301.1"/>
    </source>
</evidence>
<reference evidence="8" key="1">
    <citation type="submission" date="2016-04" db="EMBL/GenBank/DDBJ databases">
        <title>Cephalotus genome sequencing.</title>
        <authorList>
            <person name="Fukushima K."/>
            <person name="Hasebe M."/>
            <person name="Fang X."/>
        </authorList>
    </citation>
    <scope>NUCLEOTIDE SEQUENCE [LARGE SCALE GENOMIC DNA]</scope>
    <source>
        <strain evidence="8">cv. St1</strain>
    </source>
</reference>